<feature type="compositionally biased region" description="Basic and acidic residues" evidence="1">
    <location>
        <begin position="110"/>
        <end position="127"/>
    </location>
</feature>
<evidence type="ECO:0000313" key="2">
    <source>
        <dbReference type="EMBL" id="KAF9448784.1"/>
    </source>
</evidence>
<dbReference type="AlphaFoldDB" id="A0A9P5XED7"/>
<evidence type="ECO:0008006" key="4">
    <source>
        <dbReference type="Google" id="ProtNLM"/>
    </source>
</evidence>
<comment type="caution">
    <text evidence="2">The sequence shown here is derived from an EMBL/GenBank/DDBJ whole genome shotgun (WGS) entry which is preliminary data.</text>
</comment>
<feature type="region of interest" description="Disordered" evidence="1">
    <location>
        <begin position="1"/>
        <end position="36"/>
    </location>
</feature>
<dbReference type="Proteomes" id="UP000807342">
    <property type="component" value="Unassembled WGS sequence"/>
</dbReference>
<feature type="compositionally biased region" description="Basic and acidic residues" evidence="1">
    <location>
        <begin position="49"/>
        <end position="66"/>
    </location>
</feature>
<reference evidence="2" key="1">
    <citation type="submission" date="2020-11" db="EMBL/GenBank/DDBJ databases">
        <authorList>
            <consortium name="DOE Joint Genome Institute"/>
            <person name="Ahrendt S."/>
            <person name="Riley R."/>
            <person name="Andreopoulos W."/>
            <person name="Labutti K."/>
            <person name="Pangilinan J."/>
            <person name="Ruiz-Duenas F.J."/>
            <person name="Barrasa J.M."/>
            <person name="Sanchez-Garcia M."/>
            <person name="Camarero S."/>
            <person name="Miyauchi S."/>
            <person name="Serrano A."/>
            <person name="Linde D."/>
            <person name="Babiker R."/>
            <person name="Drula E."/>
            <person name="Ayuso-Fernandez I."/>
            <person name="Pacheco R."/>
            <person name="Padilla G."/>
            <person name="Ferreira P."/>
            <person name="Barriuso J."/>
            <person name="Kellner H."/>
            <person name="Castanera R."/>
            <person name="Alfaro M."/>
            <person name="Ramirez L."/>
            <person name="Pisabarro A.G."/>
            <person name="Kuo A."/>
            <person name="Tritt A."/>
            <person name="Lipzen A."/>
            <person name="He G."/>
            <person name="Yan M."/>
            <person name="Ng V."/>
            <person name="Cullen D."/>
            <person name="Martin F."/>
            <person name="Rosso M.-N."/>
            <person name="Henrissat B."/>
            <person name="Hibbett D."/>
            <person name="Martinez A.T."/>
            <person name="Grigoriev I.V."/>
        </authorList>
    </citation>
    <scope>NUCLEOTIDE SEQUENCE</scope>
    <source>
        <strain evidence="2">MF-IS2</strain>
    </source>
</reference>
<sequence length="245" mass="27752">MPHKKAKRSVREEQQKKQGSNLAPGKESISNEAMPKSAARILNAFQVREDYKKKRKLEQDGSDTKTRDKRRKTNDQQLKIKSGESIQHFYRRVEDDMRSVVRTAVQTSKAVERKARNAELEAKRGNEAQKGIGSQTSKSKANKEPRAQPPPPPSDARKDPKTYKDVERPKEFAALSTSAPRRLNDIAQAPPELKKAPRITARLGAVGRREGILSMVQKSMMEQEREKAIAHYRMLKATRLQTAEG</sequence>
<organism evidence="2 3">
    <name type="scientific">Macrolepiota fuliginosa MF-IS2</name>
    <dbReference type="NCBI Taxonomy" id="1400762"/>
    <lineage>
        <taxon>Eukaryota</taxon>
        <taxon>Fungi</taxon>
        <taxon>Dikarya</taxon>
        <taxon>Basidiomycota</taxon>
        <taxon>Agaricomycotina</taxon>
        <taxon>Agaricomycetes</taxon>
        <taxon>Agaricomycetidae</taxon>
        <taxon>Agaricales</taxon>
        <taxon>Agaricineae</taxon>
        <taxon>Agaricaceae</taxon>
        <taxon>Macrolepiota</taxon>
    </lineage>
</organism>
<evidence type="ECO:0000313" key="3">
    <source>
        <dbReference type="Proteomes" id="UP000807342"/>
    </source>
</evidence>
<proteinExistence type="predicted"/>
<name>A0A9P5XED7_9AGAR</name>
<feature type="region of interest" description="Disordered" evidence="1">
    <location>
        <begin position="49"/>
        <end position="85"/>
    </location>
</feature>
<accession>A0A9P5XED7</accession>
<dbReference type="EMBL" id="MU151150">
    <property type="protein sequence ID" value="KAF9448784.1"/>
    <property type="molecule type" value="Genomic_DNA"/>
</dbReference>
<gene>
    <name evidence="2" type="ORF">P691DRAFT_668733</name>
</gene>
<dbReference type="OrthoDB" id="5876637at2759"/>
<evidence type="ECO:0000256" key="1">
    <source>
        <dbReference type="SAM" id="MobiDB-lite"/>
    </source>
</evidence>
<feature type="region of interest" description="Disordered" evidence="1">
    <location>
        <begin position="104"/>
        <end position="192"/>
    </location>
</feature>
<protein>
    <recommendedName>
        <fullName evidence="4">Coiled-coil domain-containing protein 137</fullName>
    </recommendedName>
</protein>
<keyword evidence="3" id="KW-1185">Reference proteome</keyword>
<feature type="compositionally biased region" description="Basic and acidic residues" evidence="1">
    <location>
        <begin position="155"/>
        <end position="171"/>
    </location>
</feature>